<reference evidence="3 4" key="1">
    <citation type="submission" date="2023-05" db="EMBL/GenBank/DDBJ databases">
        <title>Sequencing and Assembly of Streptomyces sp. NP73.</title>
        <authorList>
            <person name="Konwar A.N."/>
            <person name="Saikia K."/>
            <person name="Thakur D."/>
        </authorList>
    </citation>
    <scope>NUCLEOTIDE SEQUENCE [LARGE SCALE GENOMIC DNA]</scope>
    <source>
        <strain evidence="3 4">NP73</strain>
    </source>
</reference>
<dbReference type="EMBL" id="JASITI010000002">
    <property type="protein sequence ID" value="MDK9494587.1"/>
    <property type="molecule type" value="Genomic_DNA"/>
</dbReference>
<dbReference type="Pfam" id="PF01551">
    <property type="entry name" value="Peptidase_M23"/>
    <property type="match status" value="1"/>
</dbReference>
<dbReference type="SUPFAM" id="SSF89372">
    <property type="entry name" value="Fucose-specific lectin"/>
    <property type="match status" value="1"/>
</dbReference>
<evidence type="ECO:0000256" key="1">
    <source>
        <dbReference type="SAM" id="SignalP"/>
    </source>
</evidence>
<dbReference type="InterPro" id="IPR011055">
    <property type="entry name" value="Dup_hybrid_motif"/>
</dbReference>
<gene>
    <name evidence="3" type="ORF">QEZ40_002264</name>
</gene>
<name>A0ABT7GLY2_9ACTN</name>
<accession>A0ABT7GLY2</accession>
<feature type="domain" description="M23ase beta-sheet core" evidence="2">
    <location>
        <begin position="69"/>
        <end position="158"/>
    </location>
</feature>
<dbReference type="RefSeq" id="WP_285340411.1">
    <property type="nucleotide sequence ID" value="NZ_JASITI010000002.1"/>
</dbReference>
<feature type="chain" id="PRO_5046627044" evidence="1">
    <location>
        <begin position="33"/>
        <end position="487"/>
    </location>
</feature>
<dbReference type="InterPro" id="IPR050570">
    <property type="entry name" value="Cell_wall_metabolism_enzyme"/>
</dbReference>
<dbReference type="InterPro" id="IPR006311">
    <property type="entry name" value="TAT_signal"/>
</dbReference>
<dbReference type="PANTHER" id="PTHR21666:SF270">
    <property type="entry name" value="MUREIN HYDROLASE ACTIVATOR ENVC"/>
    <property type="match status" value="1"/>
</dbReference>
<dbReference type="InterPro" id="IPR016047">
    <property type="entry name" value="M23ase_b-sheet_dom"/>
</dbReference>
<dbReference type="PROSITE" id="PS51318">
    <property type="entry name" value="TAT"/>
    <property type="match status" value="1"/>
</dbReference>
<dbReference type="CDD" id="cd12797">
    <property type="entry name" value="M23_peptidase"/>
    <property type="match status" value="1"/>
</dbReference>
<protein>
    <submittedName>
        <fullName evidence="3">M23 family metallopeptidase</fullName>
    </submittedName>
</protein>
<evidence type="ECO:0000259" key="2">
    <source>
        <dbReference type="Pfam" id="PF01551"/>
    </source>
</evidence>
<dbReference type="Gene3D" id="2.70.70.10">
    <property type="entry name" value="Glucose Permease (Domain IIA)"/>
    <property type="match status" value="1"/>
</dbReference>
<evidence type="ECO:0000313" key="3">
    <source>
        <dbReference type="EMBL" id="MDK9494587.1"/>
    </source>
</evidence>
<proteinExistence type="predicted"/>
<organism evidence="3 4">
    <name type="scientific">Streptomyces katrae</name>
    <dbReference type="NCBI Taxonomy" id="68223"/>
    <lineage>
        <taxon>Bacteria</taxon>
        <taxon>Bacillati</taxon>
        <taxon>Actinomycetota</taxon>
        <taxon>Actinomycetes</taxon>
        <taxon>Kitasatosporales</taxon>
        <taxon>Streptomycetaceae</taxon>
        <taxon>Streptomyces</taxon>
    </lineage>
</organism>
<dbReference type="SUPFAM" id="SSF51261">
    <property type="entry name" value="Duplicated hybrid motif"/>
    <property type="match status" value="1"/>
</dbReference>
<feature type="signal peptide" evidence="1">
    <location>
        <begin position="1"/>
        <end position="32"/>
    </location>
</feature>
<evidence type="ECO:0000313" key="4">
    <source>
        <dbReference type="Proteomes" id="UP001223390"/>
    </source>
</evidence>
<keyword evidence="1" id="KW-0732">Signal</keyword>
<keyword evidence="4" id="KW-1185">Reference proteome</keyword>
<dbReference type="PANTHER" id="PTHR21666">
    <property type="entry name" value="PEPTIDASE-RELATED"/>
    <property type="match status" value="1"/>
</dbReference>
<sequence length="487" mass="50044">MSTLTRRALTSATGIALAASGLVAFAASPSYAAGPAYQMPFSCNQAWLGKTYSGHSPSIQSIDWTHGSTTANQPVLASADGVVSTATTLTNPDGSYRSYGKYVVIDHGNGSTTLYAHLNGYDVSAGTRVVRGQKIGIVGNTGNSSGAHLHYEQRYNGTVKQSVFDGDPFQMGSTLTSRNCADTTTPPAPTGQWRAQVAVESGGGLYHAVRNADRTWTGFGDVQGVTGAVPGGVRTTAEAGVNGDTHVLAVTNEGKLFHSIRFADRSWSDFGDVAGEAGQLANITQVAAVSSGTEVQVVVVADGKVYHTVRRANGTWAPFGAVGNPGGAPVTKVALSQTGTDTQVVAVSGGTLFHTVRHADGTWTNWGDASAETGVSGIDDVAVAGTGGDLQLVVTTEGGVKRYHGARFANGQWVLNDLSSVVPSGVTVTDVAAAQVNNELQAAFVTTDGRVLHTIRAVSGTWSPAAPVDLTGVPGTRTGVSITGTYN</sequence>
<comment type="caution">
    <text evidence="3">The sequence shown here is derived from an EMBL/GenBank/DDBJ whole genome shotgun (WGS) entry which is preliminary data.</text>
</comment>
<dbReference type="Proteomes" id="UP001223390">
    <property type="component" value="Unassembled WGS sequence"/>
</dbReference>